<keyword evidence="4" id="KW-1185">Reference proteome</keyword>
<dbReference type="Pfam" id="PF03995">
    <property type="entry name" value="Inhibitor_I36"/>
    <property type="match status" value="1"/>
</dbReference>
<evidence type="ECO:0000313" key="3">
    <source>
        <dbReference type="EMBL" id="OXT01886.1"/>
    </source>
</evidence>
<dbReference type="InterPro" id="IPR011024">
    <property type="entry name" value="G_crystallin-like"/>
</dbReference>
<reference evidence="4" key="1">
    <citation type="journal article" date="2017" name="Int. J. Syst. Evol. Microbiol.">
        <title>Notoacmeibacter marinus gen. nov., sp. nov., isolated from the gut of a limpet and proposal of Notoacmeibacteraceae fam. nov. in the order Rhizobiales of the class Alphaproteobacteria.</title>
        <authorList>
            <person name="Huang Z."/>
            <person name="Guo F."/>
            <person name="Lai Q."/>
        </authorList>
    </citation>
    <scope>NUCLEOTIDE SEQUENCE [LARGE SCALE GENOMIC DNA]</scope>
    <source>
        <strain evidence="4">XMTR2A4</strain>
    </source>
</reference>
<dbReference type="Gene3D" id="2.60.20.10">
    <property type="entry name" value="Crystallins"/>
    <property type="match status" value="1"/>
</dbReference>
<feature type="chain" id="PRO_5013257611" description="SH3b domain-containing protein" evidence="1">
    <location>
        <begin position="28"/>
        <end position="225"/>
    </location>
</feature>
<dbReference type="Gene3D" id="2.30.30.40">
    <property type="entry name" value="SH3 Domains"/>
    <property type="match status" value="1"/>
</dbReference>
<evidence type="ECO:0000313" key="4">
    <source>
        <dbReference type="Proteomes" id="UP000215405"/>
    </source>
</evidence>
<gene>
    <name evidence="3" type="ORF">B7H23_02765</name>
</gene>
<proteinExistence type="predicted"/>
<feature type="signal peptide" evidence="1">
    <location>
        <begin position="1"/>
        <end position="27"/>
    </location>
</feature>
<dbReference type="Pfam" id="PF08239">
    <property type="entry name" value="SH3_3"/>
    <property type="match status" value="1"/>
</dbReference>
<comment type="caution">
    <text evidence="3">The sequence shown here is derived from an EMBL/GenBank/DDBJ whole genome shotgun (WGS) entry which is preliminary data.</text>
</comment>
<protein>
    <recommendedName>
        <fullName evidence="2">SH3b domain-containing protein</fullName>
    </recommendedName>
</protein>
<evidence type="ECO:0000259" key="2">
    <source>
        <dbReference type="Pfam" id="PF08239"/>
    </source>
</evidence>
<sequence length="225" mass="24056">MANAGRALVFAACLLFVPTWVVQTVQAADISVRARAGMNVRSGPGVDFSRVGSMVENARGVLLECTPLGRWCRVRTDEATGWIAGSFLIVDGGELAGARVRDVIERISFSDANASDARTASTERKTEGSVPAEKAAGAVSQGVCFFSEYDNAGDADCYEKPGEAITLGRSWNDRISSVVIAEGYSVTVCDNYGLTGRCEVFDTSVNRMPAALNGRISSWRIEKAR</sequence>
<dbReference type="SUPFAM" id="SSF49695">
    <property type="entry name" value="gamma-Crystallin-like"/>
    <property type="match status" value="1"/>
</dbReference>
<name>A0A231V2U4_9HYPH</name>
<keyword evidence="1" id="KW-0732">Signal</keyword>
<feature type="domain" description="SH3b" evidence="2">
    <location>
        <begin position="37"/>
        <end position="88"/>
    </location>
</feature>
<dbReference type="AlphaFoldDB" id="A0A231V2U4"/>
<organism evidence="3 4">
    <name type="scientific">Notoacmeibacter marinus</name>
    <dbReference type="NCBI Taxonomy" id="1876515"/>
    <lineage>
        <taxon>Bacteria</taxon>
        <taxon>Pseudomonadati</taxon>
        <taxon>Pseudomonadota</taxon>
        <taxon>Alphaproteobacteria</taxon>
        <taxon>Hyphomicrobiales</taxon>
        <taxon>Notoacmeibacteraceae</taxon>
        <taxon>Notoacmeibacter</taxon>
    </lineage>
</organism>
<accession>A0A231V2U4</accession>
<dbReference type="Proteomes" id="UP000215405">
    <property type="component" value="Unassembled WGS sequence"/>
</dbReference>
<evidence type="ECO:0000256" key="1">
    <source>
        <dbReference type="SAM" id="SignalP"/>
    </source>
</evidence>
<dbReference type="EMBL" id="NBYO01000001">
    <property type="protein sequence ID" value="OXT01886.1"/>
    <property type="molecule type" value="Genomic_DNA"/>
</dbReference>
<dbReference type="InterPro" id="IPR003646">
    <property type="entry name" value="SH3-like_bac-type"/>
</dbReference>